<protein>
    <submittedName>
        <fullName evidence="2">Uncharacterized protein</fullName>
    </submittedName>
</protein>
<keyword evidence="3" id="KW-1185">Reference proteome</keyword>
<reference evidence="2" key="1">
    <citation type="submission" date="2020-12" db="EMBL/GenBank/DDBJ databases">
        <title>The genome sequence of Inhella sp. 1Y17.</title>
        <authorList>
            <person name="Liu Y."/>
        </authorList>
    </citation>
    <scope>NUCLEOTIDE SEQUENCE</scope>
    <source>
        <strain evidence="2">1Y17</strain>
    </source>
</reference>
<gene>
    <name evidence="2" type="ORF">I7X39_12930</name>
</gene>
<accession>A0A931J7K6</accession>
<dbReference type="RefSeq" id="WP_198111580.1">
    <property type="nucleotide sequence ID" value="NZ_JAEDAK010000008.1"/>
</dbReference>
<feature type="region of interest" description="Disordered" evidence="1">
    <location>
        <begin position="390"/>
        <end position="430"/>
    </location>
</feature>
<evidence type="ECO:0000256" key="1">
    <source>
        <dbReference type="SAM" id="MobiDB-lite"/>
    </source>
</evidence>
<proteinExistence type="predicted"/>
<name>A0A931J7K6_9BURK</name>
<evidence type="ECO:0000313" key="2">
    <source>
        <dbReference type="EMBL" id="MBH9577807.1"/>
    </source>
</evidence>
<sequence>MPPPRRTILWVALPTCLAAGLLAVWLLRPQTRVESATPPLAKALTAAPLGTPPPPAIGPARLVTRPATAPAEPQSREARWRARGQAWCANGQALLAAQAQGQASAALITVAEQWQAEQERAAQDLTREWEQLLRARPDPPSQATADVLWLLNHPGHDRSGAHARLQALAERTRDPYVVGLSAHTLCKTSEPGCEALAALWIEVEPSNLQALQLRPPGAHAAPEVVERYARALFRGTQSVDPRIEYLRRLAALDPAPGPGLQRSSQVFILIGMRAAFVAPHWSSLIRHCRERVTSAGLDCGALAEHLWKHQRQDLLDEALLLALARTARPVPEHWKDRARDTEARMAWMNGDFLGESTAWIEQEARCHPNSAGAAWLQQLLAEGESRAVDARMPTSTAQRNALSHKYRQQRGRGLLEEAPQPTPRGLSPSP</sequence>
<dbReference type="Proteomes" id="UP000613266">
    <property type="component" value="Unassembled WGS sequence"/>
</dbReference>
<evidence type="ECO:0000313" key="3">
    <source>
        <dbReference type="Proteomes" id="UP000613266"/>
    </source>
</evidence>
<dbReference type="AlphaFoldDB" id="A0A931J7K6"/>
<comment type="caution">
    <text evidence="2">The sequence shown here is derived from an EMBL/GenBank/DDBJ whole genome shotgun (WGS) entry which is preliminary data.</text>
</comment>
<organism evidence="2 3">
    <name type="scientific">Inhella proteolytica</name>
    <dbReference type="NCBI Taxonomy" id="2795029"/>
    <lineage>
        <taxon>Bacteria</taxon>
        <taxon>Pseudomonadati</taxon>
        <taxon>Pseudomonadota</taxon>
        <taxon>Betaproteobacteria</taxon>
        <taxon>Burkholderiales</taxon>
        <taxon>Sphaerotilaceae</taxon>
        <taxon>Inhella</taxon>
    </lineage>
</organism>
<dbReference type="EMBL" id="JAEDAK010000008">
    <property type="protein sequence ID" value="MBH9577807.1"/>
    <property type="molecule type" value="Genomic_DNA"/>
</dbReference>